<dbReference type="STRING" id="765420.OSCT_0372"/>
<dbReference type="HOGENOM" id="CLU_032903_4_0_0"/>
<reference evidence="3 4" key="1">
    <citation type="journal article" date="2011" name="J. Bacteriol.">
        <title>Draft genome sequence of the anoxygenic filamentous phototrophic bacterium Oscillochloris trichoides subsp. DG-6.</title>
        <authorList>
            <person name="Kuznetsov B.B."/>
            <person name="Ivanovsky R.N."/>
            <person name="Keppen O.I."/>
            <person name="Sukhacheva M.V."/>
            <person name="Bumazhkin B.K."/>
            <person name="Patutina E.O."/>
            <person name="Beletsky A.V."/>
            <person name="Mardanov A.V."/>
            <person name="Baslerov R.V."/>
            <person name="Panteleeva A.N."/>
            <person name="Kolganova T.V."/>
            <person name="Ravin N.V."/>
            <person name="Skryabin K.G."/>
        </authorList>
    </citation>
    <scope>NUCLEOTIDE SEQUENCE [LARGE SCALE GENOMIC DNA]</scope>
    <source>
        <strain evidence="3 4">DG-6</strain>
    </source>
</reference>
<dbReference type="eggNOG" id="COG0675">
    <property type="taxonomic scope" value="Bacteria"/>
</dbReference>
<gene>
    <name evidence="3" type="ORF">OSCT_0372</name>
</gene>
<feature type="domain" description="Transposase putative helix-turn-helix" evidence="2">
    <location>
        <begin position="1"/>
        <end position="44"/>
    </location>
</feature>
<protein>
    <submittedName>
        <fullName evidence="3">Transposon IS605 OrfB</fullName>
    </submittedName>
</protein>
<evidence type="ECO:0000259" key="2">
    <source>
        <dbReference type="Pfam" id="PF12323"/>
    </source>
</evidence>
<dbReference type="EMBL" id="ADVR01000005">
    <property type="protein sequence ID" value="EFO81795.1"/>
    <property type="molecule type" value="Genomic_DNA"/>
</dbReference>
<comment type="caution">
    <text evidence="3">The sequence shown here is derived from an EMBL/GenBank/DDBJ whole genome shotgun (WGS) entry which is preliminary data.</text>
</comment>
<feature type="compositionally biased region" description="Polar residues" evidence="1">
    <location>
        <begin position="241"/>
        <end position="256"/>
    </location>
</feature>
<accession>E1IAM1</accession>
<organism evidence="3 4">
    <name type="scientific">Oscillochloris trichoides DG-6</name>
    <dbReference type="NCBI Taxonomy" id="765420"/>
    <lineage>
        <taxon>Bacteria</taxon>
        <taxon>Bacillati</taxon>
        <taxon>Chloroflexota</taxon>
        <taxon>Chloroflexia</taxon>
        <taxon>Chloroflexales</taxon>
        <taxon>Chloroflexineae</taxon>
        <taxon>Oscillochloridaceae</taxon>
        <taxon>Oscillochloris</taxon>
    </lineage>
</organism>
<evidence type="ECO:0000256" key="1">
    <source>
        <dbReference type="SAM" id="MobiDB-lite"/>
    </source>
</evidence>
<feature type="compositionally biased region" description="Low complexity" evidence="1">
    <location>
        <begin position="222"/>
        <end position="232"/>
    </location>
</feature>
<feature type="region of interest" description="Disordered" evidence="1">
    <location>
        <begin position="219"/>
        <end position="256"/>
    </location>
</feature>
<dbReference type="Pfam" id="PF12323">
    <property type="entry name" value="HTH_OrfB_IS605"/>
    <property type="match status" value="1"/>
</dbReference>
<dbReference type="OrthoDB" id="439709at2"/>
<dbReference type="InterPro" id="IPR021027">
    <property type="entry name" value="Transposase_put_HTH"/>
</dbReference>
<sequence>MIRAHTIRLNPTPEQANLFRQAAGTARFCYNWGLRAIKDALDQGMPVPTHRALRDAFKRIRTVEYPWTFQVGKSAIDGAFVNLGRAVKNFLDSRSGRRKGKKVGFPAFKSRKRGYGSFYVANDRFSVDGHTLKAQKIGTVNMTEPLRFVGKILGATIRYQAGWWWISIQVEVEHTPPTHTGPTIGVDLGITSLAVTSAGEVFENPKTPQACARHGQTAATVGEPQGEGQCEPPESRRQSWQRRISGSPASVKTGCTSSPPRWCGRHHWWALKTSMSPGC</sequence>
<proteinExistence type="predicted"/>
<name>E1IAM1_9CHLR</name>
<evidence type="ECO:0000313" key="4">
    <source>
        <dbReference type="Proteomes" id="UP000054010"/>
    </source>
</evidence>
<evidence type="ECO:0000313" key="3">
    <source>
        <dbReference type="EMBL" id="EFO81795.1"/>
    </source>
</evidence>
<dbReference type="Proteomes" id="UP000054010">
    <property type="component" value="Unassembled WGS sequence"/>
</dbReference>
<keyword evidence="4" id="KW-1185">Reference proteome</keyword>
<dbReference type="AlphaFoldDB" id="E1IAM1"/>